<dbReference type="Proteomes" id="UP000270296">
    <property type="component" value="Unassembled WGS sequence"/>
</dbReference>
<name>A0A183IZP1_9BILA</name>
<reference evidence="4" key="1">
    <citation type="submission" date="2016-06" db="UniProtKB">
        <authorList>
            <consortium name="WormBaseParasite"/>
        </authorList>
    </citation>
    <scope>IDENTIFICATION</scope>
</reference>
<dbReference type="EMBL" id="UZAM01012302">
    <property type="protein sequence ID" value="VDP21094.1"/>
    <property type="molecule type" value="Genomic_DNA"/>
</dbReference>
<feature type="region of interest" description="Disordered" evidence="1">
    <location>
        <begin position="1"/>
        <end position="46"/>
    </location>
</feature>
<reference evidence="2 3" key="2">
    <citation type="submission" date="2018-11" db="EMBL/GenBank/DDBJ databases">
        <authorList>
            <consortium name="Pathogen Informatics"/>
        </authorList>
    </citation>
    <scope>NUCLEOTIDE SEQUENCE [LARGE SCALE GENOMIC DNA]</scope>
</reference>
<accession>A0A183IZP1</accession>
<sequence length="92" mass="10282">MRIRRSVDAAGNQAVRGGTRDSLHSDKDNSSEKADEYGQATADRQRLVDHRQATNNFAASHVRWRFRAERLAALPSSSSTPSYLSRLLAVRL</sequence>
<evidence type="ECO:0000313" key="3">
    <source>
        <dbReference type="Proteomes" id="UP000270296"/>
    </source>
</evidence>
<evidence type="ECO:0000313" key="4">
    <source>
        <dbReference type="WBParaSite" id="SBAD_0000941601-mRNA-1"/>
    </source>
</evidence>
<proteinExistence type="predicted"/>
<dbReference type="WBParaSite" id="SBAD_0000941601-mRNA-1">
    <property type="protein sequence ID" value="SBAD_0000941601-mRNA-1"/>
    <property type="gene ID" value="SBAD_0000941601"/>
</dbReference>
<evidence type="ECO:0000256" key="1">
    <source>
        <dbReference type="SAM" id="MobiDB-lite"/>
    </source>
</evidence>
<protein>
    <submittedName>
        <fullName evidence="4">DUF1534 domain-containing protein</fullName>
    </submittedName>
</protein>
<keyword evidence="3" id="KW-1185">Reference proteome</keyword>
<dbReference type="AlphaFoldDB" id="A0A183IZP1"/>
<organism evidence="4">
    <name type="scientific">Soboliphyme baturini</name>
    <dbReference type="NCBI Taxonomy" id="241478"/>
    <lineage>
        <taxon>Eukaryota</taxon>
        <taxon>Metazoa</taxon>
        <taxon>Ecdysozoa</taxon>
        <taxon>Nematoda</taxon>
        <taxon>Enoplea</taxon>
        <taxon>Dorylaimia</taxon>
        <taxon>Dioctophymatida</taxon>
        <taxon>Dioctophymatoidea</taxon>
        <taxon>Soboliphymatidae</taxon>
        <taxon>Soboliphyme</taxon>
    </lineage>
</organism>
<gene>
    <name evidence="2" type="ORF">SBAD_LOCUS9089</name>
</gene>
<evidence type="ECO:0000313" key="2">
    <source>
        <dbReference type="EMBL" id="VDP21094.1"/>
    </source>
</evidence>
<feature type="compositionally biased region" description="Basic and acidic residues" evidence="1">
    <location>
        <begin position="18"/>
        <end position="36"/>
    </location>
</feature>